<protein>
    <submittedName>
        <fullName evidence="2">Uncharacterized protein</fullName>
    </submittedName>
</protein>
<evidence type="ECO:0000256" key="1">
    <source>
        <dbReference type="SAM" id="SignalP"/>
    </source>
</evidence>
<sequence>MRDPIHKLLSLLLVLACMHPSLALACAVLPNDKAAERSRQIVDEAKAATLKLKDDADQIFIGYLKTFDVEKETVDTPHGKQAVLHYVALFDSLEEIKGHYPKERTLEFTVNPNEVRVPVGCRPQYWQLPKGNGAGEMYLVYARDGKLLRTNHIPMDRQAMSGYEEAAFVRDR</sequence>
<keyword evidence="3" id="KW-1185">Reference proteome</keyword>
<reference evidence="2 3" key="1">
    <citation type="submission" date="2020-03" db="EMBL/GenBank/DDBJ databases">
        <title>Genome sequence of strain Massilia sp. TW-1.</title>
        <authorList>
            <person name="Chaudhary D.K."/>
        </authorList>
    </citation>
    <scope>NUCLEOTIDE SEQUENCE [LARGE SCALE GENOMIC DNA]</scope>
    <source>
        <strain evidence="2 3">TW-1</strain>
    </source>
</reference>
<dbReference type="EMBL" id="JAAQOM010000029">
    <property type="protein sequence ID" value="NIA57841.1"/>
    <property type="molecule type" value="Genomic_DNA"/>
</dbReference>
<feature type="chain" id="PRO_5047071951" evidence="1">
    <location>
        <begin position="26"/>
        <end position="172"/>
    </location>
</feature>
<dbReference type="Proteomes" id="UP000716322">
    <property type="component" value="Unassembled WGS sequence"/>
</dbReference>
<evidence type="ECO:0000313" key="2">
    <source>
        <dbReference type="EMBL" id="NIA57841.1"/>
    </source>
</evidence>
<name>A0ABX0PKH2_9BURK</name>
<proteinExistence type="predicted"/>
<dbReference type="PROSITE" id="PS51257">
    <property type="entry name" value="PROKAR_LIPOPROTEIN"/>
    <property type="match status" value="1"/>
</dbReference>
<comment type="caution">
    <text evidence="2">The sequence shown here is derived from an EMBL/GenBank/DDBJ whole genome shotgun (WGS) entry which is preliminary data.</text>
</comment>
<keyword evidence="1" id="KW-0732">Signal</keyword>
<dbReference type="RefSeq" id="WP_166865188.1">
    <property type="nucleotide sequence ID" value="NZ_JAAQOM010000029.1"/>
</dbReference>
<feature type="signal peptide" evidence="1">
    <location>
        <begin position="1"/>
        <end position="25"/>
    </location>
</feature>
<accession>A0ABX0PKH2</accession>
<evidence type="ECO:0000313" key="3">
    <source>
        <dbReference type="Proteomes" id="UP000716322"/>
    </source>
</evidence>
<gene>
    <name evidence="2" type="ORF">HAV22_29870</name>
</gene>
<organism evidence="2 3">
    <name type="scientific">Telluria antibiotica</name>
    <dbReference type="NCBI Taxonomy" id="2717319"/>
    <lineage>
        <taxon>Bacteria</taxon>
        <taxon>Pseudomonadati</taxon>
        <taxon>Pseudomonadota</taxon>
        <taxon>Betaproteobacteria</taxon>
        <taxon>Burkholderiales</taxon>
        <taxon>Oxalobacteraceae</taxon>
        <taxon>Telluria group</taxon>
        <taxon>Telluria</taxon>
    </lineage>
</organism>